<comment type="caution">
    <text evidence="3">The sequence shown here is derived from an EMBL/GenBank/DDBJ whole genome shotgun (WGS) entry which is preliminary data.</text>
</comment>
<dbReference type="InterPro" id="IPR015943">
    <property type="entry name" value="WD40/YVTN_repeat-like_dom_sf"/>
</dbReference>
<keyword evidence="2" id="KW-0732">Signal</keyword>
<evidence type="ECO:0000256" key="2">
    <source>
        <dbReference type="SAM" id="SignalP"/>
    </source>
</evidence>
<dbReference type="AlphaFoldDB" id="A0A9P5HN69"/>
<evidence type="ECO:0000313" key="4">
    <source>
        <dbReference type="Proteomes" id="UP000722485"/>
    </source>
</evidence>
<feature type="chain" id="PRO_5040286952" description="6-phosphogluconolactonase" evidence="2">
    <location>
        <begin position="22"/>
        <end position="400"/>
    </location>
</feature>
<keyword evidence="4" id="KW-1185">Reference proteome</keyword>
<dbReference type="GO" id="GO:0017057">
    <property type="term" value="F:6-phosphogluconolactonase activity"/>
    <property type="evidence" value="ECO:0007669"/>
    <property type="project" value="TreeGrafter"/>
</dbReference>
<dbReference type="InterPro" id="IPR050282">
    <property type="entry name" value="Cycloisomerase_2"/>
</dbReference>
<comment type="similarity">
    <text evidence="1">Belongs to the cycloisomerase 2 family.</text>
</comment>
<reference evidence="3" key="1">
    <citation type="submission" date="2020-03" db="EMBL/GenBank/DDBJ databases">
        <title>Draft Genome Sequence of Cylindrodendrum hubeiense.</title>
        <authorList>
            <person name="Buettner E."/>
            <person name="Kellner H."/>
        </authorList>
    </citation>
    <scope>NUCLEOTIDE SEQUENCE</scope>
    <source>
        <strain evidence="3">IHI 201604</strain>
    </source>
</reference>
<organism evidence="3 4">
    <name type="scientific">Cylindrodendrum hubeiense</name>
    <dbReference type="NCBI Taxonomy" id="595255"/>
    <lineage>
        <taxon>Eukaryota</taxon>
        <taxon>Fungi</taxon>
        <taxon>Dikarya</taxon>
        <taxon>Ascomycota</taxon>
        <taxon>Pezizomycotina</taxon>
        <taxon>Sordariomycetes</taxon>
        <taxon>Hypocreomycetidae</taxon>
        <taxon>Hypocreales</taxon>
        <taxon>Nectriaceae</taxon>
        <taxon>Cylindrodendrum</taxon>
    </lineage>
</organism>
<dbReference type="PANTHER" id="PTHR30344">
    <property type="entry name" value="6-PHOSPHOGLUCONOLACTONASE-RELATED"/>
    <property type="match status" value="1"/>
</dbReference>
<dbReference type="PROSITE" id="PS51257">
    <property type="entry name" value="PROKAR_LIPOPROTEIN"/>
    <property type="match status" value="1"/>
</dbReference>
<evidence type="ECO:0008006" key="5">
    <source>
        <dbReference type="Google" id="ProtNLM"/>
    </source>
</evidence>
<dbReference type="Pfam" id="PF10282">
    <property type="entry name" value="Lactonase"/>
    <property type="match status" value="1"/>
</dbReference>
<dbReference type="Proteomes" id="UP000722485">
    <property type="component" value="Unassembled WGS sequence"/>
</dbReference>
<dbReference type="PANTHER" id="PTHR30344:SF1">
    <property type="entry name" value="6-PHOSPHOGLUCONOLACTONASE"/>
    <property type="match status" value="1"/>
</dbReference>
<dbReference type="SUPFAM" id="SSF51004">
    <property type="entry name" value="C-terminal (heme d1) domain of cytochrome cd1-nitrite reductase"/>
    <property type="match status" value="1"/>
</dbReference>
<dbReference type="InterPro" id="IPR019405">
    <property type="entry name" value="Lactonase_7-beta_prop"/>
</dbReference>
<name>A0A9P5HN69_9HYPO</name>
<dbReference type="InterPro" id="IPR011048">
    <property type="entry name" value="Haem_d1_sf"/>
</dbReference>
<sequence length="400" mass="42511">MHRISLNLLAGLGLWASSCSAVTLFAADSGGNVTTLALTKSGSNYTLAVTAKTAECEVNPSWINIDKSSRVLYCLDRGSSSSTSGSLNSFSIDANGALSRLDRVTAPLSGVAGGIITTSTGARAIVSASYNQSAAAVYALGENGDLPGTGPLQQIFPTLNKTGPVPSRQDRSYLHDVIVDPTNKYVVLMDLGGDLGRVYTYDKNTVAPIAEVDGLVTAPGTGPRHGVFHTFKNGKVFFFFNGELDQKVYSYRVKYTKSGLSFKKVFEIPAIDASLPATQAPTSEIALSPDKRFLVVSNREKSFRDSPILGSGPSDTLSTFAINSDGTLKLVQLAPSGGWSPRQFSFNKKGDMIAVGHQNNRTVVIWKRDIKSGKIVLEEDGGKIGQVTLTGAVVSTIWDE</sequence>
<dbReference type="OrthoDB" id="9972196at2759"/>
<dbReference type="EMBL" id="JAANBB010000023">
    <property type="protein sequence ID" value="KAF7555147.1"/>
    <property type="molecule type" value="Genomic_DNA"/>
</dbReference>
<gene>
    <name evidence="3" type="ORF">G7Z17_g2347</name>
</gene>
<protein>
    <recommendedName>
        <fullName evidence="5">6-phosphogluconolactonase</fullName>
    </recommendedName>
</protein>
<proteinExistence type="inferred from homology"/>
<accession>A0A9P5HN69</accession>
<evidence type="ECO:0000256" key="1">
    <source>
        <dbReference type="ARBA" id="ARBA00005564"/>
    </source>
</evidence>
<feature type="signal peptide" evidence="2">
    <location>
        <begin position="1"/>
        <end position="21"/>
    </location>
</feature>
<evidence type="ECO:0000313" key="3">
    <source>
        <dbReference type="EMBL" id="KAF7555147.1"/>
    </source>
</evidence>
<dbReference type="Gene3D" id="2.130.10.10">
    <property type="entry name" value="YVTN repeat-like/Quinoprotein amine dehydrogenase"/>
    <property type="match status" value="1"/>
</dbReference>